<evidence type="ECO:0000313" key="2">
    <source>
        <dbReference type="Proteomes" id="UP000606786"/>
    </source>
</evidence>
<dbReference type="Proteomes" id="UP000606786">
    <property type="component" value="Unassembled WGS sequence"/>
</dbReference>
<comment type="caution">
    <text evidence="1">The sequence shown here is derived from an EMBL/GenBank/DDBJ whole genome shotgun (WGS) entry which is preliminary data.</text>
</comment>
<reference evidence="1" key="1">
    <citation type="submission" date="2020-11" db="EMBL/GenBank/DDBJ databases">
        <authorList>
            <person name="Whitehead M."/>
        </authorList>
    </citation>
    <scope>NUCLEOTIDE SEQUENCE</scope>
    <source>
        <strain evidence="1">EGII</strain>
    </source>
</reference>
<name>A0A811UKX6_CERCA</name>
<protein>
    <submittedName>
        <fullName evidence="1">(Mediterranean fruit fly) hypothetical protein</fullName>
    </submittedName>
</protein>
<proteinExistence type="predicted"/>
<accession>A0A811UKX6</accession>
<evidence type="ECO:0000313" key="1">
    <source>
        <dbReference type="EMBL" id="CAD6999699.1"/>
    </source>
</evidence>
<dbReference type="AlphaFoldDB" id="A0A811UKX6"/>
<organism evidence="1 2">
    <name type="scientific">Ceratitis capitata</name>
    <name type="common">Mediterranean fruit fly</name>
    <name type="synonym">Tephritis capitata</name>
    <dbReference type="NCBI Taxonomy" id="7213"/>
    <lineage>
        <taxon>Eukaryota</taxon>
        <taxon>Metazoa</taxon>
        <taxon>Ecdysozoa</taxon>
        <taxon>Arthropoda</taxon>
        <taxon>Hexapoda</taxon>
        <taxon>Insecta</taxon>
        <taxon>Pterygota</taxon>
        <taxon>Neoptera</taxon>
        <taxon>Endopterygota</taxon>
        <taxon>Diptera</taxon>
        <taxon>Brachycera</taxon>
        <taxon>Muscomorpha</taxon>
        <taxon>Tephritoidea</taxon>
        <taxon>Tephritidae</taxon>
        <taxon>Ceratitis</taxon>
        <taxon>Ceratitis</taxon>
    </lineage>
</organism>
<sequence>MQPCLAVNASQTDVAFVLEIKMTNRFRSESCYSFRFGFPPSVLCLKNGLLLNNSLRGSVIKIGPHSIPVSGLYENLRPQVYPAITEWCLCEVCPSEETQQAKC</sequence>
<gene>
    <name evidence="1" type="ORF">CCAP1982_LOCUS8225</name>
</gene>
<dbReference type="EMBL" id="CAJHJT010000012">
    <property type="protein sequence ID" value="CAD6999699.1"/>
    <property type="molecule type" value="Genomic_DNA"/>
</dbReference>
<keyword evidence="2" id="KW-1185">Reference proteome</keyword>